<dbReference type="SUPFAM" id="SSF55729">
    <property type="entry name" value="Acyl-CoA N-acyltransferases (Nat)"/>
    <property type="match status" value="1"/>
</dbReference>
<dbReference type="InterPro" id="IPR016181">
    <property type="entry name" value="Acyl_CoA_acyltransferase"/>
</dbReference>
<dbReference type="GO" id="GO:0016747">
    <property type="term" value="F:acyltransferase activity, transferring groups other than amino-acyl groups"/>
    <property type="evidence" value="ECO:0007669"/>
    <property type="project" value="InterPro"/>
</dbReference>
<evidence type="ECO:0000256" key="2">
    <source>
        <dbReference type="ARBA" id="ARBA00023315"/>
    </source>
</evidence>
<dbReference type="CDD" id="cd04301">
    <property type="entry name" value="NAT_SF"/>
    <property type="match status" value="1"/>
</dbReference>
<dbReference type="PROSITE" id="PS51186">
    <property type="entry name" value="GNAT"/>
    <property type="match status" value="1"/>
</dbReference>
<protein>
    <submittedName>
        <fullName evidence="4">GNAT family N-acetyltransferase</fullName>
    </submittedName>
</protein>
<dbReference type="EMBL" id="JACXIZ010000010">
    <property type="protein sequence ID" value="MBD2844259.1"/>
    <property type="molecule type" value="Genomic_DNA"/>
</dbReference>
<dbReference type="InterPro" id="IPR050832">
    <property type="entry name" value="Bact_Acetyltransf"/>
</dbReference>
<evidence type="ECO:0000313" key="4">
    <source>
        <dbReference type="EMBL" id="MBD2844259.1"/>
    </source>
</evidence>
<dbReference type="Gene3D" id="3.40.630.30">
    <property type="match status" value="1"/>
</dbReference>
<dbReference type="RefSeq" id="WP_190914783.1">
    <property type="nucleotide sequence ID" value="NZ_JACXIZ010000010.1"/>
</dbReference>
<feature type="domain" description="N-acetyltransferase" evidence="3">
    <location>
        <begin position="7"/>
        <end position="173"/>
    </location>
</feature>
<comment type="caution">
    <text evidence="4">The sequence shown here is derived from an EMBL/GenBank/DDBJ whole genome shotgun (WGS) entry which is preliminary data.</text>
</comment>
<dbReference type="PANTHER" id="PTHR43877">
    <property type="entry name" value="AMINOALKYLPHOSPHONATE N-ACETYLTRANSFERASE-RELATED-RELATED"/>
    <property type="match status" value="1"/>
</dbReference>
<reference evidence="4" key="1">
    <citation type="submission" date="2020-09" db="EMBL/GenBank/DDBJ databases">
        <title>A novel bacterium of genus Paenibacillus, isolated from South China Sea.</title>
        <authorList>
            <person name="Huang H."/>
            <person name="Mo K."/>
            <person name="Hu Y."/>
        </authorList>
    </citation>
    <scope>NUCLEOTIDE SEQUENCE</scope>
    <source>
        <strain evidence="4">IB182496</strain>
    </source>
</reference>
<dbReference type="InterPro" id="IPR000182">
    <property type="entry name" value="GNAT_dom"/>
</dbReference>
<evidence type="ECO:0000259" key="3">
    <source>
        <dbReference type="PROSITE" id="PS51186"/>
    </source>
</evidence>
<dbReference type="Pfam" id="PF00583">
    <property type="entry name" value="Acetyltransf_1"/>
    <property type="match status" value="1"/>
</dbReference>
<keyword evidence="2" id="KW-0012">Acyltransferase</keyword>
<proteinExistence type="predicted"/>
<organism evidence="4 5">
    <name type="scientific">Paenibacillus sabuli</name>
    <dbReference type="NCBI Taxonomy" id="2772509"/>
    <lineage>
        <taxon>Bacteria</taxon>
        <taxon>Bacillati</taxon>
        <taxon>Bacillota</taxon>
        <taxon>Bacilli</taxon>
        <taxon>Bacillales</taxon>
        <taxon>Paenibacillaceae</taxon>
        <taxon>Paenibacillus</taxon>
    </lineage>
</organism>
<keyword evidence="1" id="KW-0808">Transferase</keyword>
<name>A0A927GQ84_9BACL</name>
<keyword evidence="5" id="KW-1185">Reference proteome</keyword>
<gene>
    <name evidence="4" type="ORF">IDH44_03580</name>
</gene>
<sequence length="189" mass="21116">MATKARLIVREAARTDDAAIERVLLDAYRQYEQSLPLERWVQYKHNIVSSVISDTVKYRLVAELDGELAGSVFLFASSREAYGTEGPHIDTPILRLLAVAPAARGKGVATELLRTSAQVAEGWGAQALHLHTTELMGSAVRLYERLGFARAVDKDIYNGELLVRSYRIALPWRVPEEADRPRKKKEDVG</sequence>
<dbReference type="Proteomes" id="UP000621560">
    <property type="component" value="Unassembled WGS sequence"/>
</dbReference>
<evidence type="ECO:0000313" key="5">
    <source>
        <dbReference type="Proteomes" id="UP000621560"/>
    </source>
</evidence>
<evidence type="ECO:0000256" key="1">
    <source>
        <dbReference type="ARBA" id="ARBA00022679"/>
    </source>
</evidence>
<dbReference type="AlphaFoldDB" id="A0A927GQ84"/>
<accession>A0A927GQ84</accession>